<keyword evidence="5" id="KW-0325">Glycoprotein</keyword>
<accession>A0A8K0C5Z9</accession>
<evidence type="ECO:0000256" key="1">
    <source>
        <dbReference type="ARBA" id="ARBA00011079"/>
    </source>
</evidence>
<sequence>MKFLILLLFVPGFINGWRIFHRGRHVGGNLGLPGGKEKEIELGSVEVAEEWFPQKLDHFNPTDGRTWLQRFYKNEQYYDPSTGGPIFLMIGGEGEASVKWMTKGAWIDYAKKFGALCFQLEHRYYGKSHPTKDLSTKNLQYLTSQQALADLAEFISAMNQRYGLSTDAKWIAFGGSYPGSLAAWLRLKYPHLVHGSMSASGPLLAEVDFSDYFKVVDESLSTYSDDCVNAIKEGTAEIDILLRHMIGQRNLNKKFKLCDPVEKYVNNPNDIANLYETLSGNFAGVVQYNKDNRIGGNQEVSNITIDTICDIMTNQKLGPPVDRLAAVNSLLLSVYDQKCLDYKYDKMIDNMRNGSWDSEIAEGGRQWTYQTCTEFGFFQTSSYTPQVFGNDFPVEFFIQQCVDIFGPKYNSSFVNSAAERTNILYGALDIEVTNVVFVHGSIDPWHALGITKTINQGAPAIYIKGTAHCANMYPPSDNDLPELKAAREQIIEYIDRWIRL</sequence>
<dbReference type="InterPro" id="IPR042269">
    <property type="entry name" value="Ser_carbopepase_S28_SKS"/>
</dbReference>
<dbReference type="OrthoDB" id="1735038at2759"/>
<evidence type="ECO:0000313" key="8">
    <source>
        <dbReference type="Proteomes" id="UP000801492"/>
    </source>
</evidence>
<dbReference type="AlphaFoldDB" id="A0A8K0C5Z9"/>
<evidence type="ECO:0000256" key="4">
    <source>
        <dbReference type="ARBA" id="ARBA00022801"/>
    </source>
</evidence>
<evidence type="ECO:0000256" key="6">
    <source>
        <dbReference type="SAM" id="SignalP"/>
    </source>
</evidence>
<keyword evidence="2" id="KW-0645">Protease</keyword>
<dbReference type="GO" id="GO:0008239">
    <property type="term" value="F:dipeptidyl-peptidase activity"/>
    <property type="evidence" value="ECO:0007669"/>
    <property type="project" value="TreeGrafter"/>
</dbReference>
<dbReference type="Gene3D" id="1.20.120.980">
    <property type="entry name" value="Serine carboxypeptidase S28, SKS domain"/>
    <property type="match status" value="1"/>
</dbReference>
<evidence type="ECO:0008006" key="9">
    <source>
        <dbReference type="Google" id="ProtNLM"/>
    </source>
</evidence>
<dbReference type="SUPFAM" id="SSF53474">
    <property type="entry name" value="alpha/beta-Hydrolases"/>
    <property type="match status" value="1"/>
</dbReference>
<reference evidence="7" key="1">
    <citation type="submission" date="2019-08" db="EMBL/GenBank/DDBJ databases">
        <title>The genome of the North American firefly Photinus pyralis.</title>
        <authorList>
            <consortium name="Photinus pyralis genome working group"/>
            <person name="Fallon T.R."/>
            <person name="Sander Lower S.E."/>
            <person name="Weng J.-K."/>
        </authorList>
    </citation>
    <scope>NUCLEOTIDE SEQUENCE</scope>
    <source>
        <strain evidence="7">TRF0915ILg1</strain>
        <tissue evidence="7">Whole body</tissue>
    </source>
</reference>
<dbReference type="FunFam" id="1.20.120.980:FF:000003">
    <property type="entry name" value="Serine protease 16"/>
    <property type="match status" value="1"/>
</dbReference>
<keyword evidence="4" id="KW-0378">Hydrolase</keyword>
<dbReference type="GO" id="GO:0070008">
    <property type="term" value="F:serine-type exopeptidase activity"/>
    <property type="evidence" value="ECO:0007669"/>
    <property type="project" value="InterPro"/>
</dbReference>
<feature type="chain" id="PRO_5035445946" description="Serine protease K12H4.7" evidence="6">
    <location>
        <begin position="17"/>
        <end position="500"/>
    </location>
</feature>
<dbReference type="GO" id="GO:0006508">
    <property type="term" value="P:proteolysis"/>
    <property type="evidence" value="ECO:0007669"/>
    <property type="project" value="UniProtKB-KW"/>
</dbReference>
<gene>
    <name evidence="7" type="ORF">ILUMI_26304</name>
</gene>
<dbReference type="PANTHER" id="PTHR11010:SF117">
    <property type="entry name" value="SERINE PROTEASE 16"/>
    <property type="match status" value="1"/>
</dbReference>
<evidence type="ECO:0000256" key="2">
    <source>
        <dbReference type="ARBA" id="ARBA00022670"/>
    </source>
</evidence>
<dbReference type="Pfam" id="PF05577">
    <property type="entry name" value="Peptidase_S28"/>
    <property type="match status" value="1"/>
</dbReference>
<evidence type="ECO:0000256" key="5">
    <source>
        <dbReference type="ARBA" id="ARBA00023180"/>
    </source>
</evidence>
<dbReference type="Proteomes" id="UP000801492">
    <property type="component" value="Unassembled WGS sequence"/>
</dbReference>
<evidence type="ECO:0000313" key="7">
    <source>
        <dbReference type="EMBL" id="KAF2879874.1"/>
    </source>
</evidence>
<dbReference type="EMBL" id="VTPC01091063">
    <property type="protein sequence ID" value="KAF2879874.1"/>
    <property type="molecule type" value="Genomic_DNA"/>
</dbReference>
<feature type="signal peptide" evidence="6">
    <location>
        <begin position="1"/>
        <end position="16"/>
    </location>
</feature>
<dbReference type="InterPro" id="IPR008758">
    <property type="entry name" value="Peptidase_S28"/>
</dbReference>
<organism evidence="7 8">
    <name type="scientific">Ignelater luminosus</name>
    <name type="common">Cucubano</name>
    <name type="synonym">Pyrophorus luminosus</name>
    <dbReference type="NCBI Taxonomy" id="2038154"/>
    <lineage>
        <taxon>Eukaryota</taxon>
        <taxon>Metazoa</taxon>
        <taxon>Ecdysozoa</taxon>
        <taxon>Arthropoda</taxon>
        <taxon>Hexapoda</taxon>
        <taxon>Insecta</taxon>
        <taxon>Pterygota</taxon>
        <taxon>Neoptera</taxon>
        <taxon>Endopterygota</taxon>
        <taxon>Coleoptera</taxon>
        <taxon>Polyphaga</taxon>
        <taxon>Elateriformia</taxon>
        <taxon>Elateroidea</taxon>
        <taxon>Elateridae</taxon>
        <taxon>Agrypninae</taxon>
        <taxon>Pyrophorini</taxon>
        <taxon>Ignelater</taxon>
    </lineage>
</organism>
<keyword evidence="3 6" id="KW-0732">Signal</keyword>
<dbReference type="PANTHER" id="PTHR11010">
    <property type="entry name" value="PROTEASE S28 PRO-X CARBOXYPEPTIDASE-RELATED"/>
    <property type="match status" value="1"/>
</dbReference>
<evidence type="ECO:0000256" key="3">
    <source>
        <dbReference type="ARBA" id="ARBA00022729"/>
    </source>
</evidence>
<comment type="similarity">
    <text evidence="1">Belongs to the peptidase S28 family.</text>
</comment>
<dbReference type="Gene3D" id="3.40.50.1820">
    <property type="entry name" value="alpha/beta hydrolase"/>
    <property type="match status" value="1"/>
</dbReference>
<keyword evidence="8" id="KW-1185">Reference proteome</keyword>
<dbReference type="InterPro" id="IPR029058">
    <property type="entry name" value="AB_hydrolase_fold"/>
</dbReference>
<name>A0A8K0C5Z9_IGNLU</name>
<protein>
    <recommendedName>
        <fullName evidence="9">Serine protease K12H4.7</fullName>
    </recommendedName>
</protein>
<proteinExistence type="inferred from homology"/>
<comment type="caution">
    <text evidence="7">The sequence shown here is derived from an EMBL/GenBank/DDBJ whole genome shotgun (WGS) entry which is preliminary data.</text>
</comment>